<sequence>MTDEPTASHVVLTGGTGYIGRAVLAHLLTSGHRVTAIVRSQASAQVVDEAGATPLVGDLFDSAWLAEQLRGADALVHTAAGSDADDARLNDAVIAAALEAFAGTEKPFVHTGGIWTYGANSAITEDSPADPPAITAWRVAGEEKVLTSGLRASVVRPGIVYGHGGGIAAMALVGAPRDAEGRRVLVGSGEQHWTTVHVEDLADLYVRVLEQAPGGQAYLGVAGASPTVRELGEALGPVVAGSGLEAVERFGAPFAEALLLDQQAVGNRGAELGWTPSHPTLVELLAAGYPADR</sequence>
<evidence type="ECO:0000259" key="1">
    <source>
        <dbReference type="Pfam" id="PF01370"/>
    </source>
</evidence>
<keyword evidence="3" id="KW-1185">Reference proteome</keyword>
<feature type="domain" description="NAD-dependent epimerase/dehydratase" evidence="1">
    <location>
        <begin position="10"/>
        <end position="216"/>
    </location>
</feature>
<reference evidence="3" key="1">
    <citation type="journal article" date="2019" name="Int. J. Syst. Evol. Microbiol.">
        <title>The Global Catalogue of Microorganisms (GCM) 10K type strain sequencing project: providing services to taxonomists for standard genome sequencing and annotation.</title>
        <authorList>
            <consortium name="The Broad Institute Genomics Platform"/>
            <consortium name="The Broad Institute Genome Sequencing Center for Infectious Disease"/>
            <person name="Wu L."/>
            <person name="Ma J."/>
        </authorList>
    </citation>
    <scope>NUCLEOTIDE SEQUENCE [LARGE SCALE GENOMIC DNA]</scope>
    <source>
        <strain evidence="3">JCM 16703</strain>
    </source>
</reference>
<dbReference type="PANTHER" id="PTHR48079:SF6">
    <property type="entry name" value="NAD(P)-BINDING DOMAIN-CONTAINING PROTEIN-RELATED"/>
    <property type="match status" value="1"/>
</dbReference>
<evidence type="ECO:0000313" key="2">
    <source>
        <dbReference type="EMBL" id="GAA4121203.1"/>
    </source>
</evidence>
<dbReference type="InterPro" id="IPR051783">
    <property type="entry name" value="NAD(P)-dependent_oxidoreduct"/>
</dbReference>
<comment type="caution">
    <text evidence="2">The sequence shown here is derived from an EMBL/GenBank/DDBJ whole genome shotgun (WGS) entry which is preliminary data.</text>
</comment>
<dbReference type="PANTHER" id="PTHR48079">
    <property type="entry name" value="PROTEIN YEEZ"/>
    <property type="match status" value="1"/>
</dbReference>
<dbReference type="RefSeq" id="WP_344733832.1">
    <property type="nucleotide sequence ID" value="NZ_BAAAZH010000017.1"/>
</dbReference>
<dbReference type="InterPro" id="IPR036291">
    <property type="entry name" value="NAD(P)-bd_dom_sf"/>
</dbReference>
<name>A0ABP7XLR6_9ACTN</name>
<proteinExistence type="predicted"/>
<dbReference type="Proteomes" id="UP001501495">
    <property type="component" value="Unassembled WGS sequence"/>
</dbReference>
<dbReference type="SUPFAM" id="SSF51735">
    <property type="entry name" value="NAD(P)-binding Rossmann-fold domains"/>
    <property type="match status" value="1"/>
</dbReference>
<evidence type="ECO:0000313" key="3">
    <source>
        <dbReference type="Proteomes" id="UP001501495"/>
    </source>
</evidence>
<dbReference type="Gene3D" id="3.40.50.720">
    <property type="entry name" value="NAD(P)-binding Rossmann-like Domain"/>
    <property type="match status" value="1"/>
</dbReference>
<dbReference type="InterPro" id="IPR001509">
    <property type="entry name" value="Epimerase_deHydtase"/>
</dbReference>
<protein>
    <submittedName>
        <fullName evidence="2">NAD-dependent epimerase/dehydratase family protein</fullName>
    </submittedName>
</protein>
<dbReference type="EMBL" id="BAAAZH010000017">
    <property type="protein sequence ID" value="GAA4121203.1"/>
    <property type="molecule type" value="Genomic_DNA"/>
</dbReference>
<organism evidence="2 3">
    <name type="scientific">Nocardioides fonticola</name>
    <dbReference type="NCBI Taxonomy" id="450363"/>
    <lineage>
        <taxon>Bacteria</taxon>
        <taxon>Bacillati</taxon>
        <taxon>Actinomycetota</taxon>
        <taxon>Actinomycetes</taxon>
        <taxon>Propionibacteriales</taxon>
        <taxon>Nocardioidaceae</taxon>
        <taxon>Nocardioides</taxon>
    </lineage>
</organism>
<gene>
    <name evidence="2" type="ORF">GCM10022215_25870</name>
</gene>
<accession>A0ABP7XLR6</accession>
<dbReference type="Pfam" id="PF01370">
    <property type="entry name" value="Epimerase"/>
    <property type="match status" value="1"/>
</dbReference>